<dbReference type="FunFam" id="1.10.3470.10:FF:000001">
    <property type="entry name" value="Vitamin B12 ABC transporter permease BtuC"/>
    <property type="match status" value="1"/>
</dbReference>
<proteinExistence type="inferred from homology"/>
<dbReference type="SUPFAM" id="SSF81345">
    <property type="entry name" value="ABC transporter involved in vitamin B12 uptake, BtuC"/>
    <property type="match status" value="1"/>
</dbReference>
<evidence type="ECO:0000313" key="10">
    <source>
        <dbReference type="EMBL" id="SHE74854.1"/>
    </source>
</evidence>
<dbReference type="GO" id="GO:0005886">
    <property type="term" value="C:plasma membrane"/>
    <property type="evidence" value="ECO:0007669"/>
    <property type="project" value="UniProtKB-SubCell"/>
</dbReference>
<feature type="transmembrane region" description="Helical" evidence="9">
    <location>
        <begin position="129"/>
        <end position="151"/>
    </location>
</feature>
<dbReference type="RefSeq" id="WP_234995532.1">
    <property type="nucleotide sequence ID" value="NZ_FQVN01000001.1"/>
</dbReference>
<dbReference type="InterPro" id="IPR000522">
    <property type="entry name" value="ABC_transptr_permease_BtuC"/>
</dbReference>
<dbReference type="GO" id="GO:0033214">
    <property type="term" value="P:siderophore-iron import into cell"/>
    <property type="evidence" value="ECO:0007669"/>
    <property type="project" value="TreeGrafter"/>
</dbReference>
<accession>A0A1M4W0N0</accession>
<evidence type="ECO:0000256" key="6">
    <source>
        <dbReference type="ARBA" id="ARBA00022989"/>
    </source>
</evidence>
<gene>
    <name evidence="10" type="ORF">SAMN05444320_101961</name>
</gene>
<organism evidence="10 11">
    <name type="scientific">Streptoalloteichus hindustanus</name>
    <dbReference type="NCBI Taxonomy" id="2017"/>
    <lineage>
        <taxon>Bacteria</taxon>
        <taxon>Bacillati</taxon>
        <taxon>Actinomycetota</taxon>
        <taxon>Actinomycetes</taxon>
        <taxon>Pseudonocardiales</taxon>
        <taxon>Pseudonocardiaceae</taxon>
        <taxon>Streptoalloteichus</taxon>
    </lineage>
</organism>
<evidence type="ECO:0000256" key="7">
    <source>
        <dbReference type="ARBA" id="ARBA00023136"/>
    </source>
</evidence>
<feature type="transmembrane region" description="Helical" evidence="9">
    <location>
        <begin position="346"/>
        <end position="365"/>
    </location>
</feature>
<feature type="transmembrane region" description="Helical" evidence="9">
    <location>
        <begin position="237"/>
        <end position="258"/>
    </location>
</feature>
<keyword evidence="4" id="KW-1003">Cell membrane</keyword>
<evidence type="ECO:0000256" key="2">
    <source>
        <dbReference type="ARBA" id="ARBA00007935"/>
    </source>
</evidence>
<dbReference type="GO" id="GO:0022857">
    <property type="term" value="F:transmembrane transporter activity"/>
    <property type="evidence" value="ECO:0007669"/>
    <property type="project" value="InterPro"/>
</dbReference>
<feature type="transmembrane region" description="Helical" evidence="9">
    <location>
        <begin position="185"/>
        <end position="207"/>
    </location>
</feature>
<dbReference type="Gene3D" id="1.10.3470.10">
    <property type="entry name" value="ABC transporter involved in vitamin B12 uptake, BtuC"/>
    <property type="match status" value="1"/>
</dbReference>
<feature type="transmembrane region" description="Helical" evidence="9">
    <location>
        <begin position="41"/>
        <end position="60"/>
    </location>
</feature>
<protein>
    <submittedName>
        <fullName evidence="10">Iron complex transport system permease protein</fullName>
    </submittedName>
</protein>
<dbReference type="EMBL" id="FQVN01000001">
    <property type="protein sequence ID" value="SHE74854.1"/>
    <property type="molecule type" value="Genomic_DNA"/>
</dbReference>
<feature type="transmembrane region" description="Helical" evidence="9">
    <location>
        <begin position="97"/>
        <end position="117"/>
    </location>
</feature>
<name>A0A1M4W0N0_STRHI</name>
<dbReference type="InterPro" id="IPR037294">
    <property type="entry name" value="ABC_BtuC-like"/>
</dbReference>
<sequence>MTRGAPGTLGLGTGAAEGRERVPGRPPLRVGPASWVLRARALAVPLVGLAAVVLLMAVSIGRGEFPLSVGDVLEVLAGGGDRPQRYIVLDLRLPRSLTGALVGAALGLSGALTQTITRNPLATPDITGITAGAGAAAVGVIVVGGSYGAITGPLAEIGVPLAGLLGGLLSALAVYLLAWQRGVEGYRLVLVGLGAHALLISVTYWLLTLGDVTDAGRAVVWLTGSLNGRGWEHVQPVGWALAVLVPLTLLGAHALGALQMGDDTARGLGVRVNLTRAALLLAAVALAAVATASAGPVAFVALATPQIAMRLSRTAQPPLIASAVVGAVLTVGSDLVARTAFGGVELPVGIITAVLGAPYLMYLLVRRYREVRA</sequence>
<dbReference type="PANTHER" id="PTHR30472">
    <property type="entry name" value="FERRIC ENTEROBACTIN TRANSPORT SYSTEM PERMEASE PROTEIN"/>
    <property type="match status" value="1"/>
</dbReference>
<dbReference type="CDD" id="cd06550">
    <property type="entry name" value="TM_ABC_iron-siderophores_like"/>
    <property type="match status" value="1"/>
</dbReference>
<dbReference type="AlphaFoldDB" id="A0A1M4W0N0"/>
<comment type="subcellular location">
    <subcellularLocation>
        <location evidence="1">Cell membrane</location>
        <topology evidence="1">Multi-pass membrane protein</topology>
    </subcellularLocation>
</comment>
<evidence type="ECO:0000256" key="5">
    <source>
        <dbReference type="ARBA" id="ARBA00022692"/>
    </source>
</evidence>
<dbReference type="Pfam" id="PF01032">
    <property type="entry name" value="FecCD"/>
    <property type="match status" value="1"/>
</dbReference>
<dbReference type="Proteomes" id="UP000184501">
    <property type="component" value="Unassembled WGS sequence"/>
</dbReference>
<feature type="region of interest" description="Disordered" evidence="8">
    <location>
        <begin position="1"/>
        <end position="25"/>
    </location>
</feature>
<feature type="transmembrane region" description="Helical" evidence="9">
    <location>
        <begin position="157"/>
        <end position="178"/>
    </location>
</feature>
<evidence type="ECO:0000256" key="3">
    <source>
        <dbReference type="ARBA" id="ARBA00022448"/>
    </source>
</evidence>
<feature type="transmembrane region" description="Helical" evidence="9">
    <location>
        <begin position="279"/>
        <end position="303"/>
    </location>
</feature>
<dbReference type="PANTHER" id="PTHR30472:SF24">
    <property type="entry name" value="FERRIC ENTEROBACTIN TRANSPORT SYSTEM PERMEASE PROTEIN FEPG"/>
    <property type="match status" value="1"/>
</dbReference>
<keyword evidence="7 9" id="KW-0472">Membrane</keyword>
<dbReference type="STRING" id="2017.SAMN05444320_101961"/>
<keyword evidence="6 9" id="KW-1133">Transmembrane helix</keyword>
<evidence type="ECO:0000313" key="11">
    <source>
        <dbReference type="Proteomes" id="UP000184501"/>
    </source>
</evidence>
<evidence type="ECO:0000256" key="1">
    <source>
        <dbReference type="ARBA" id="ARBA00004651"/>
    </source>
</evidence>
<evidence type="ECO:0000256" key="9">
    <source>
        <dbReference type="SAM" id="Phobius"/>
    </source>
</evidence>
<keyword evidence="5 9" id="KW-0812">Transmembrane</keyword>
<evidence type="ECO:0000256" key="4">
    <source>
        <dbReference type="ARBA" id="ARBA00022475"/>
    </source>
</evidence>
<keyword evidence="11" id="KW-1185">Reference proteome</keyword>
<reference evidence="10 11" key="1">
    <citation type="submission" date="2016-11" db="EMBL/GenBank/DDBJ databases">
        <authorList>
            <person name="Jaros S."/>
            <person name="Januszkiewicz K."/>
            <person name="Wedrychowicz H."/>
        </authorList>
    </citation>
    <scope>NUCLEOTIDE SEQUENCE [LARGE SCALE GENOMIC DNA]</scope>
    <source>
        <strain evidence="10 11">DSM 44523</strain>
    </source>
</reference>
<comment type="similarity">
    <text evidence="2">Belongs to the binding-protein-dependent transport system permease family. FecCD subfamily.</text>
</comment>
<evidence type="ECO:0000256" key="8">
    <source>
        <dbReference type="SAM" id="MobiDB-lite"/>
    </source>
</evidence>
<keyword evidence="3" id="KW-0813">Transport</keyword>